<sequence>MGGGLLQLVAYGAQDVYLTGNPQITYMKVVYRRHTNFAIETIEHSIDSARPGGTHNIEILRNGDCAGPCTLRVGLPDFLGSRCTYSADPVANTKVAYVRRFGHAMVKSVKVQIGGSDIDKHYGVWLDIWYELTHDVNQERGYRELIGDTAELTTLTGPTSSDANEVVLPATQIYVPLQFWFNRNTGLSLPLIALQYHQVRVYVEFEDINKLVMWSGANAPNLSGFTFSDAALQVDYFYLDSEERRRFAQVGHEYLIEQVQAPSGENGDALNSSSSSSFTQRFELNFNHPTKELVWATKVGAFNGEGNRTSGSGSRGRFLCYTEQDDVNSWNDALNYAARNLANGMIVVSHTEPTNTGATWEQVYFDSDIAQDTTGLASMVDANGTVWNFTVTNNGSATINSGDRDNRTQNIWINTTPLSKNGTDLSLGLVEINVDLTVEVVGSNIATSFKLSGVDRDVSTGSTVYYLDYDDITVVSHNLNLNDVSVPVEDFTDSRAHKIASSSAKSKWDVVVIQPNNYGLRLDGRGNPVAEGNISLNGHDRFATQKDKYFNFLQARKHTHTPADGINVYCFGLLPEQHQPSGSANLSRIDKTILNLKFMDGKRTNRTIKLDFTTDTKFYTFAFSYNVLRVMSGMAGLAYSS</sequence>
<dbReference type="Pfam" id="PF16903">
    <property type="entry name" value="Capsid_N"/>
    <property type="match status" value="1"/>
</dbReference>
<organism evidence="3">
    <name type="scientific">viral metagenome</name>
    <dbReference type="NCBI Taxonomy" id="1070528"/>
    <lineage>
        <taxon>unclassified sequences</taxon>
        <taxon>metagenomes</taxon>
        <taxon>organismal metagenomes</taxon>
    </lineage>
</organism>
<dbReference type="GO" id="GO:0005198">
    <property type="term" value="F:structural molecule activity"/>
    <property type="evidence" value="ECO:0007669"/>
    <property type="project" value="InterPro"/>
</dbReference>
<dbReference type="Gene3D" id="2.70.9.20">
    <property type="entry name" value="Major capsid protein Vp54"/>
    <property type="match status" value="2"/>
</dbReference>
<accession>A0A6C0E935</accession>
<dbReference type="AlphaFoldDB" id="A0A6C0E935"/>
<evidence type="ECO:0000259" key="1">
    <source>
        <dbReference type="Pfam" id="PF04451"/>
    </source>
</evidence>
<protein>
    <recommendedName>
        <fullName evidence="4">Major capsid protein N-terminal domain-containing protein</fullName>
    </recommendedName>
</protein>
<dbReference type="InterPro" id="IPR031654">
    <property type="entry name" value="Capsid_N"/>
</dbReference>
<feature type="domain" description="Major capsid protein C-terminal" evidence="1">
    <location>
        <begin position="243"/>
        <end position="320"/>
    </location>
</feature>
<evidence type="ECO:0000313" key="3">
    <source>
        <dbReference type="EMBL" id="QHT25614.1"/>
    </source>
</evidence>
<evidence type="ECO:0008006" key="4">
    <source>
        <dbReference type="Google" id="ProtNLM"/>
    </source>
</evidence>
<dbReference type="SUPFAM" id="SSF49749">
    <property type="entry name" value="Group II dsDNA viruses VP"/>
    <property type="match status" value="3"/>
</dbReference>
<dbReference type="InterPro" id="IPR007542">
    <property type="entry name" value="MCP_C"/>
</dbReference>
<dbReference type="InterPro" id="IPR038519">
    <property type="entry name" value="MCP_C_sf"/>
</dbReference>
<dbReference type="EMBL" id="MN739773">
    <property type="protein sequence ID" value="QHT25614.1"/>
    <property type="molecule type" value="Genomic_DNA"/>
</dbReference>
<dbReference type="InterPro" id="IPR016112">
    <property type="entry name" value="VP_dsDNA_II"/>
</dbReference>
<feature type="domain" description="Major capsid protein N-terminal" evidence="2">
    <location>
        <begin position="25"/>
        <end position="240"/>
    </location>
</feature>
<proteinExistence type="predicted"/>
<reference evidence="3" key="1">
    <citation type="journal article" date="2020" name="Nature">
        <title>Giant virus diversity and host interactions through global metagenomics.</title>
        <authorList>
            <person name="Schulz F."/>
            <person name="Roux S."/>
            <person name="Paez-Espino D."/>
            <person name="Jungbluth S."/>
            <person name="Walsh D.A."/>
            <person name="Denef V.J."/>
            <person name="McMahon K.D."/>
            <person name="Konstantinidis K.T."/>
            <person name="Eloe-Fadrosh E.A."/>
            <person name="Kyrpides N.C."/>
            <person name="Woyke T."/>
        </authorList>
    </citation>
    <scope>NUCLEOTIDE SEQUENCE</scope>
    <source>
        <strain evidence="3">GVMAG-M-3300023179-27</strain>
    </source>
</reference>
<evidence type="ECO:0000259" key="2">
    <source>
        <dbReference type="Pfam" id="PF16903"/>
    </source>
</evidence>
<feature type="domain" description="Major capsid protein C-terminal" evidence="1">
    <location>
        <begin position="513"/>
        <end position="636"/>
    </location>
</feature>
<name>A0A6C0E935_9ZZZZ</name>
<dbReference type="Gene3D" id="2.70.9.10">
    <property type="entry name" value="Adenovirus Type 2 Hexon, domain 4"/>
    <property type="match status" value="1"/>
</dbReference>
<dbReference type="Pfam" id="PF04451">
    <property type="entry name" value="Capsid_NCLDV"/>
    <property type="match status" value="2"/>
</dbReference>